<dbReference type="Proteomes" id="UP001187315">
    <property type="component" value="Unassembled WGS sequence"/>
</dbReference>
<dbReference type="InterPro" id="IPR029309">
    <property type="entry name" value="CaRF"/>
</dbReference>
<sequence length="329" mass="37679">MDNAGQNTHTGWIPTHVKICSASEEYVTGIVSTEEELKHLLESHKRASGTSYTIWSDDSHKKQKVTPRCLWKVEDYSEHVPLSVKRRVIYACTHGKNYKKTTITDDLHIEHEYTRRKRFHNQNSKKVDCPAKLYVRYVERYDQFAVAKTSSRTEKKVAIKGVLESLKENTTVTSEIIHVKIPLAGAHKNHNASQDCHFSNNIHYNVALKQDAQNNEIGNQDNLCFDVFDSPVPCKGKQRHSSESQSSGLAVDQWHLREQLKTLHDISYICTDKEAIRNASRVVHGLCETLKSSLHKEDGLVLQQQEPAKKNRALPNYLKKVKQKNIQET</sequence>
<reference evidence="1" key="1">
    <citation type="submission" date="2023-08" db="EMBL/GenBank/DDBJ databases">
        <title>Pelteobagrus vachellii genome.</title>
        <authorList>
            <person name="Liu H."/>
        </authorList>
    </citation>
    <scope>NUCLEOTIDE SEQUENCE</scope>
    <source>
        <strain evidence="1">PRFRI_2022a</strain>
        <tissue evidence="1">Muscle</tissue>
    </source>
</reference>
<dbReference type="PANTHER" id="PTHR47456:SF1">
    <property type="entry name" value="PHD-TYPE DOMAIN-CONTAINING PROTEIN"/>
    <property type="match status" value="1"/>
</dbReference>
<organism evidence="1 2">
    <name type="scientific">Tachysurus vachellii</name>
    <name type="common">Darkbarbel catfish</name>
    <name type="synonym">Pelteobagrus vachellii</name>
    <dbReference type="NCBI Taxonomy" id="175792"/>
    <lineage>
        <taxon>Eukaryota</taxon>
        <taxon>Metazoa</taxon>
        <taxon>Chordata</taxon>
        <taxon>Craniata</taxon>
        <taxon>Vertebrata</taxon>
        <taxon>Euteleostomi</taxon>
        <taxon>Actinopterygii</taxon>
        <taxon>Neopterygii</taxon>
        <taxon>Teleostei</taxon>
        <taxon>Ostariophysi</taxon>
        <taxon>Siluriformes</taxon>
        <taxon>Bagridae</taxon>
        <taxon>Tachysurus</taxon>
    </lineage>
</organism>
<accession>A0AA88M5V7</accession>
<gene>
    <name evidence="1" type="ORF">Q7C36_017415</name>
</gene>
<evidence type="ECO:0000313" key="1">
    <source>
        <dbReference type="EMBL" id="KAK2829425.1"/>
    </source>
</evidence>
<name>A0AA88M5V7_TACVA</name>
<comment type="caution">
    <text evidence="1">The sequence shown here is derived from an EMBL/GenBank/DDBJ whole genome shotgun (WGS) entry which is preliminary data.</text>
</comment>
<protein>
    <submittedName>
        <fullName evidence="1">Uncharacterized protein</fullName>
    </submittedName>
</protein>
<proteinExistence type="predicted"/>
<dbReference type="AlphaFoldDB" id="A0AA88M5V7"/>
<dbReference type="EMBL" id="JAVHJS010000018">
    <property type="protein sequence ID" value="KAK2829425.1"/>
    <property type="molecule type" value="Genomic_DNA"/>
</dbReference>
<dbReference type="Pfam" id="PF15299">
    <property type="entry name" value="ALS2CR8"/>
    <property type="match status" value="1"/>
</dbReference>
<keyword evidence="2" id="KW-1185">Reference proteome</keyword>
<evidence type="ECO:0000313" key="2">
    <source>
        <dbReference type="Proteomes" id="UP001187315"/>
    </source>
</evidence>
<dbReference type="PANTHER" id="PTHR47456">
    <property type="entry name" value="PHD-TYPE DOMAIN-CONTAINING PROTEIN"/>
    <property type="match status" value="1"/>
</dbReference>
<dbReference type="GO" id="GO:0003700">
    <property type="term" value="F:DNA-binding transcription factor activity"/>
    <property type="evidence" value="ECO:0007669"/>
    <property type="project" value="InterPro"/>
</dbReference>